<sequence>MGELLTIGELAGQVGVAASTLRYWEDLGLLPRPARVAGRRRYPPAMTSQVGLILLLRDVGFTLREIKALVAHRPSARDDGWRELHERKLAELDRRIARAQAARTAIAHGLACPHEDLTECPNFTRGIAALLAGASLEEAHSH</sequence>
<keyword evidence="3" id="KW-0614">Plasmid</keyword>
<dbReference type="InterPro" id="IPR047057">
    <property type="entry name" value="MerR_fam"/>
</dbReference>
<dbReference type="SUPFAM" id="SSF46955">
    <property type="entry name" value="Putative DNA-binding domain"/>
    <property type="match status" value="1"/>
</dbReference>
<keyword evidence="4" id="KW-1185">Reference proteome</keyword>
<organism evidence="3 4">
    <name type="scientific">Actinomadura luzonensis</name>
    <dbReference type="NCBI Taxonomy" id="2805427"/>
    <lineage>
        <taxon>Bacteria</taxon>
        <taxon>Bacillati</taxon>
        <taxon>Actinomycetota</taxon>
        <taxon>Actinomycetes</taxon>
        <taxon>Streptosporangiales</taxon>
        <taxon>Thermomonosporaceae</taxon>
        <taxon>Actinomadura</taxon>
    </lineage>
</organism>
<feature type="domain" description="HTH merR-type" evidence="2">
    <location>
        <begin position="4"/>
        <end position="72"/>
    </location>
</feature>
<dbReference type="PRINTS" id="PR00040">
    <property type="entry name" value="HTHMERR"/>
</dbReference>
<evidence type="ECO:0000313" key="3">
    <source>
        <dbReference type="EMBL" id="MCK2222009.1"/>
    </source>
</evidence>
<dbReference type="Proteomes" id="UP001317259">
    <property type="component" value="Unassembled WGS sequence"/>
</dbReference>
<evidence type="ECO:0000313" key="4">
    <source>
        <dbReference type="Proteomes" id="UP001317259"/>
    </source>
</evidence>
<gene>
    <name evidence="3" type="ORF">MF672_050605</name>
</gene>
<comment type="caution">
    <text evidence="3">The sequence shown here is derived from an EMBL/GenBank/DDBJ whole genome shotgun (WGS) entry which is preliminary data.</text>
</comment>
<evidence type="ECO:0000256" key="1">
    <source>
        <dbReference type="ARBA" id="ARBA00023125"/>
    </source>
</evidence>
<dbReference type="PANTHER" id="PTHR30204">
    <property type="entry name" value="REDOX-CYCLING DRUG-SENSING TRANSCRIPTIONAL ACTIVATOR SOXR"/>
    <property type="match status" value="1"/>
</dbReference>
<evidence type="ECO:0000259" key="2">
    <source>
        <dbReference type="PROSITE" id="PS50937"/>
    </source>
</evidence>
<dbReference type="PANTHER" id="PTHR30204:SF97">
    <property type="entry name" value="MERR FAMILY REGULATORY PROTEIN"/>
    <property type="match status" value="1"/>
</dbReference>
<dbReference type="PROSITE" id="PS50937">
    <property type="entry name" value="HTH_MERR_2"/>
    <property type="match status" value="1"/>
</dbReference>
<proteinExistence type="predicted"/>
<dbReference type="SMART" id="SM00422">
    <property type="entry name" value="HTH_MERR"/>
    <property type="match status" value="1"/>
</dbReference>
<dbReference type="Pfam" id="PF13411">
    <property type="entry name" value="MerR_1"/>
    <property type="match status" value="1"/>
</dbReference>
<dbReference type="RefSeq" id="WP_242383659.1">
    <property type="nucleotide sequence ID" value="NZ_JAKRKC020000004.1"/>
</dbReference>
<dbReference type="Gene3D" id="1.10.1660.10">
    <property type="match status" value="1"/>
</dbReference>
<dbReference type="EMBL" id="JAKRKC020000004">
    <property type="protein sequence ID" value="MCK2222009.1"/>
    <property type="molecule type" value="Genomic_DNA"/>
</dbReference>
<accession>A0ABT0GBN1</accession>
<dbReference type="PROSITE" id="PS00552">
    <property type="entry name" value="HTH_MERR_1"/>
    <property type="match status" value="1"/>
</dbReference>
<reference evidence="3 4" key="1">
    <citation type="submission" date="2022-04" db="EMBL/GenBank/DDBJ databases">
        <title>Genome draft of Actinomadura sp. ATCC 31491.</title>
        <authorList>
            <person name="Shi X."/>
            <person name="Du Y."/>
        </authorList>
    </citation>
    <scope>NUCLEOTIDE SEQUENCE [LARGE SCALE GENOMIC DNA]</scope>
    <source>
        <strain evidence="3 4">ATCC 31491</strain>
        <plasmid evidence="3">unnamed1</plasmid>
    </source>
</reference>
<dbReference type="InterPro" id="IPR000551">
    <property type="entry name" value="MerR-type_HTH_dom"/>
</dbReference>
<geneLocation type="plasmid" evidence="3">
    <name>unnamed1</name>
</geneLocation>
<protein>
    <submittedName>
        <fullName evidence="3">MerR family transcriptional regulator</fullName>
    </submittedName>
</protein>
<dbReference type="InterPro" id="IPR009061">
    <property type="entry name" value="DNA-bd_dom_put_sf"/>
</dbReference>
<keyword evidence="1" id="KW-0238">DNA-binding</keyword>
<name>A0ABT0GBN1_9ACTN</name>